<protein>
    <submittedName>
        <fullName evidence="1">Uncharacterized protein</fullName>
    </submittedName>
</protein>
<dbReference type="EMBL" id="CAJRAY010000088">
    <property type="protein sequence ID" value="CAG5091977.1"/>
    <property type="molecule type" value="Genomic_DNA"/>
</dbReference>
<proteinExistence type="predicted"/>
<dbReference type="Proteomes" id="UP000681526">
    <property type="component" value="Unassembled WGS sequence"/>
</dbReference>
<reference evidence="1 2" key="1">
    <citation type="submission" date="2021-04" db="EMBL/GenBank/DDBJ databases">
        <authorList>
            <person name="Rakotoarivonina H."/>
        </authorList>
    </citation>
    <scope>NUCLEOTIDE SEQUENCE [LARGE SCALE GENOMIC DNA]</scope>
    <source>
        <strain evidence="1 2">XE</strain>
    </source>
</reference>
<organism evidence="1 2">
    <name type="scientific">Thermobacillus xylanilyticus</name>
    <dbReference type="NCBI Taxonomy" id="76633"/>
    <lineage>
        <taxon>Bacteria</taxon>
        <taxon>Bacillati</taxon>
        <taxon>Bacillota</taxon>
        <taxon>Bacilli</taxon>
        <taxon>Bacillales</taxon>
        <taxon>Paenibacillaceae</taxon>
        <taxon>Thermobacillus</taxon>
    </lineage>
</organism>
<name>A0ABN7S9U5_THEXY</name>
<gene>
    <name evidence="1" type="primary">txxe 2813</name>
    <name evidence="1" type="ORF">TXXE_17350</name>
</gene>
<evidence type="ECO:0000313" key="2">
    <source>
        <dbReference type="Proteomes" id="UP000681526"/>
    </source>
</evidence>
<evidence type="ECO:0000313" key="1">
    <source>
        <dbReference type="EMBL" id="CAG5091977.1"/>
    </source>
</evidence>
<accession>A0ABN7S9U5</accession>
<sequence>MNEGSSVHSDLGIEAARPIRGWDIFFCLSEGDTQKVGQEDTSVRVNLPLNESTPGVNVSDAPGWRCCPFGADI</sequence>
<keyword evidence="2" id="KW-1185">Reference proteome</keyword>
<comment type="caution">
    <text evidence="1">The sequence shown here is derived from an EMBL/GenBank/DDBJ whole genome shotgun (WGS) entry which is preliminary data.</text>
</comment>